<feature type="domain" description="HTH lysR-type" evidence="6">
    <location>
        <begin position="10"/>
        <end position="66"/>
    </location>
</feature>
<evidence type="ECO:0000313" key="8">
    <source>
        <dbReference type="Proteomes" id="UP001174932"/>
    </source>
</evidence>
<dbReference type="InterPro" id="IPR036390">
    <property type="entry name" value="WH_DNA-bd_sf"/>
</dbReference>
<name>A0ABT8YLD3_9HYPH</name>
<evidence type="ECO:0000256" key="3">
    <source>
        <dbReference type="ARBA" id="ARBA00023125"/>
    </source>
</evidence>
<feature type="chain" id="PRO_5045094702" evidence="5">
    <location>
        <begin position="23"/>
        <end position="302"/>
    </location>
</feature>
<dbReference type="Pfam" id="PF00126">
    <property type="entry name" value="HTH_1"/>
    <property type="match status" value="1"/>
</dbReference>
<accession>A0ABT8YLD3</accession>
<dbReference type="SUPFAM" id="SSF46785">
    <property type="entry name" value="Winged helix' DNA-binding domain"/>
    <property type="match status" value="1"/>
</dbReference>
<dbReference type="PROSITE" id="PS50931">
    <property type="entry name" value="HTH_LYSR"/>
    <property type="match status" value="1"/>
</dbReference>
<evidence type="ECO:0000256" key="4">
    <source>
        <dbReference type="ARBA" id="ARBA00023163"/>
    </source>
</evidence>
<keyword evidence="3" id="KW-0238">DNA-binding</keyword>
<evidence type="ECO:0000256" key="1">
    <source>
        <dbReference type="ARBA" id="ARBA00009437"/>
    </source>
</evidence>
<dbReference type="EMBL" id="JAUOZU010000007">
    <property type="protein sequence ID" value="MDO6964497.1"/>
    <property type="molecule type" value="Genomic_DNA"/>
</dbReference>
<comment type="similarity">
    <text evidence="1">Belongs to the LysR transcriptional regulatory family.</text>
</comment>
<reference evidence="7" key="2">
    <citation type="submission" date="2023-07" db="EMBL/GenBank/DDBJ databases">
        <authorList>
            <person name="Shen H."/>
        </authorList>
    </citation>
    <scope>NUCLEOTIDE SEQUENCE</scope>
    <source>
        <strain evidence="7">TNR-22</strain>
    </source>
</reference>
<dbReference type="Gene3D" id="3.40.190.10">
    <property type="entry name" value="Periplasmic binding protein-like II"/>
    <property type="match status" value="2"/>
</dbReference>
<dbReference type="InterPro" id="IPR036388">
    <property type="entry name" value="WH-like_DNA-bd_sf"/>
</dbReference>
<dbReference type="InterPro" id="IPR058163">
    <property type="entry name" value="LysR-type_TF_proteobact-type"/>
</dbReference>
<keyword evidence="4" id="KW-0804">Transcription</keyword>
<dbReference type="RefSeq" id="WP_304376403.1">
    <property type="nucleotide sequence ID" value="NZ_JAUOZU010000007.1"/>
</dbReference>
<evidence type="ECO:0000313" key="7">
    <source>
        <dbReference type="EMBL" id="MDO6964497.1"/>
    </source>
</evidence>
<dbReference type="InterPro" id="IPR000847">
    <property type="entry name" value="LysR_HTH_N"/>
</dbReference>
<evidence type="ECO:0000256" key="2">
    <source>
        <dbReference type="ARBA" id="ARBA00023015"/>
    </source>
</evidence>
<dbReference type="Pfam" id="PF03466">
    <property type="entry name" value="LysR_substrate"/>
    <property type="match status" value="1"/>
</dbReference>
<protein>
    <submittedName>
        <fullName evidence="7">LysR family transcriptional regulator</fullName>
    </submittedName>
</protein>
<feature type="signal peptide" evidence="5">
    <location>
        <begin position="1"/>
        <end position="22"/>
    </location>
</feature>
<dbReference type="InterPro" id="IPR005119">
    <property type="entry name" value="LysR_subst-bd"/>
</dbReference>
<dbReference type="SUPFAM" id="SSF53850">
    <property type="entry name" value="Periplasmic binding protein-like II"/>
    <property type="match status" value="1"/>
</dbReference>
<proteinExistence type="inferred from homology"/>
<comment type="caution">
    <text evidence="7">The sequence shown here is derived from an EMBL/GenBank/DDBJ whole genome shotgun (WGS) entry which is preliminary data.</text>
</comment>
<dbReference type="Gene3D" id="1.10.10.10">
    <property type="entry name" value="Winged helix-like DNA-binding domain superfamily/Winged helix DNA-binding domain"/>
    <property type="match status" value="1"/>
</dbReference>
<organism evidence="7 8">
    <name type="scientific">Rhizobium alvei</name>
    <dbReference type="NCBI Taxonomy" id="1132659"/>
    <lineage>
        <taxon>Bacteria</taxon>
        <taxon>Pseudomonadati</taxon>
        <taxon>Pseudomonadota</taxon>
        <taxon>Alphaproteobacteria</taxon>
        <taxon>Hyphomicrobiales</taxon>
        <taxon>Rhizobiaceae</taxon>
        <taxon>Rhizobium/Agrobacterium group</taxon>
        <taxon>Rhizobium</taxon>
    </lineage>
</organism>
<dbReference type="PRINTS" id="PR00039">
    <property type="entry name" value="HTHLYSR"/>
</dbReference>
<reference evidence="7" key="1">
    <citation type="journal article" date="2015" name="Int. J. Syst. Evol. Microbiol.">
        <title>Rhizobium alvei sp. nov., isolated from a freshwater river.</title>
        <authorList>
            <person name="Sheu S.Y."/>
            <person name="Huang H.W."/>
            <person name="Young C.C."/>
            <person name="Chen W.M."/>
        </authorList>
    </citation>
    <scope>NUCLEOTIDE SEQUENCE</scope>
    <source>
        <strain evidence="7">TNR-22</strain>
    </source>
</reference>
<keyword evidence="5" id="KW-0732">Signal</keyword>
<evidence type="ECO:0000256" key="5">
    <source>
        <dbReference type="SAM" id="SignalP"/>
    </source>
</evidence>
<gene>
    <name evidence="7" type="ORF">Q4481_11055</name>
</gene>
<dbReference type="Proteomes" id="UP001174932">
    <property type="component" value="Unassembled WGS sequence"/>
</dbReference>
<sequence>MQKIQRRLLPSTSALAAFDAVARLASFSAAALELSLTQGAISRQIAGLEAQLGVRLFERSTRATLTPVGQIYARSIASALEIIRSASLEAMTRMHGNTLNLAILPTFGTRWLMPRISGFIARHPGIILNFATRIGQFDFESEALDAAIHVGARPWPGTESRFLMNETVLPVCSPDFLNIHPIESPNDLRDLPLLHMASRPGAWDHWFASLDLPPPAGRGMGFEQFSNVEQACVAGLGIGLMPAFLIRSELASGQLVRAWPHEIESNSTYSLVYPISRRSHPPLVAFADWLEEEAQAFSRTEP</sequence>
<dbReference type="CDD" id="cd08481">
    <property type="entry name" value="PBP2_GcdR_like"/>
    <property type="match status" value="1"/>
</dbReference>
<keyword evidence="8" id="KW-1185">Reference proteome</keyword>
<dbReference type="PANTHER" id="PTHR30537">
    <property type="entry name" value="HTH-TYPE TRANSCRIPTIONAL REGULATOR"/>
    <property type="match status" value="1"/>
</dbReference>
<dbReference type="PANTHER" id="PTHR30537:SF26">
    <property type="entry name" value="GLYCINE CLEAVAGE SYSTEM TRANSCRIPTIONAL ACTIVATOR"/>
    <property type="match status" value="1"/>
</dbReference>
<keyword evidence="2" id="KW-0805">Transcription regulation</keyword>
<evidence type="ECO:0000259" key="6">
    <source>
        <dbReference type="PROSITE" id="PS50931"/>
    </source>
</evidence>